<keyword evidence="5" id="KW-0067">ATP-binding</keyword>
<keyword evidence="6" id="KW-0902">Two-component regulatory system</keyword>
<dbReference type="NCBIfam" id="TIGR00229">
    <property type="entry name" value="sensory_box"/>
    <property type="match status" value="1"/>
</dbReference>
<proteinExistence type="predicted"/>
<evidence type="ECO:0000256" key="3">
    <source>
        <dbReference type="ARBA" id="ARBA00022741"/>
    </source>
</evidence>
<dbReference type="PROSITE" id="PS50109">
    <property type="entry name" value="HIS_KIN"/>
    <property type="match status" value="1"/>
</dbReference>
<dbReference type="InterPro" id="IPR005467">
    <property type="entry name" value="His_kinase_dom"/>
</dbReference>
<evidence type="ECO:0000256" key="2">
    <source>
        <dbReference type="ARBA" id="ARBA00022679"/>
    </source>
</evidence>
<feature type="domain" description="PAS" evidence="10">
    <location>
        <begin position="76"/>
        <end position="149"/>
    </location>
</feature>
<gene>
    <name evidence="12" type="ORF">DM867_11035</name>
    <name evidence="13" type="ORF">DP108_10745</name>
</gene>
<keyword evidence="1" id="KW-0597">Phosphoprotein</keyword>
<dbReference type="Proteomes" id="UP000326865">
    <property type="component" value="Unassembled WGS sequence"/>
</dbReference>
<keyword evidence="3" id="KW-0547">Nucleotide-binding</keyword>
<evidence type="ECO:0000313" key="14">
    <source>
        <dbReference type="Proteomes" id="UP000326207"/>
    </source>
</evidence>
<dbReference type="InterPro" id="IPR035965">
    <property type="entry name" value="PAS-like_dom_sf"/>
</dbReference>
<keyword evidence="4" id="KW-0418">Kinase</keyword>
<evidence type="ECO:0000259" key="11">
    <source>
        <dbReference type="PROSITE" id="PS50113"/>
    </source>
</evidence>
<evidence type="ECO:0000256" key="4">
    <source>
        <dbReference type="ARBA" id="ARBA00022777"/>
    </source>
</evidence>
<dbReference type="SMART" id="SM00387">
    <property type="entry name" value="HATPase_c"/>
    <property type="match status" value="1"/>
</dbReference>
<dbReference type="PROSITE" id="PS50112">
    <property type="entry name" value="PAS"/>
    <property type="match status" value="1"/>
</dbReference>
<dbReference type="GO" id="GO:0000160">
    <property type="term" value="P:phosphorelay signal transduction system"/>
    <property type="evidence" value="ECO:0007669"/>
    <property type="project" value="UniProtKB-KW"/>
</dbReference>
<evidence type="ECO:0000256" key="1">
    <source>
        <dbReference type="ARBA" id="ARBA00022553"/>
    </source>
</evidence>
<accession>A0A5N5U3H1</accession>
<reference evidence="14 15" key="1">
    <citation type="submission" date="2019-10" db="EMBL/GenBank/DDBJ databases">
        <title>Unraveling microbial dark matter from salterns through culturing: the case of the genus Halosegnis.</title>
        <authorList>
            <person name="Duran-Viseras A."/>
            <person name="Andrei A.-S."/>
            <person name="Vera-Gargallo B."/>
            <person name="Ghai R."/>
            <person name="Sanchez-Porro C."/>
            <person name="Ventosa A."/>
        </authorList>
    </citation>
    <scope>NUCLEOTIDE SEQUENCE [LARGE SCALE GENOMIC DNA]</scope>
    <source>
        <strain evidence="12 15">F18-79</strain>
        <strain evidence="13 14">F19-13</strain>
    </source>
</reference>
<evidence type="ECO:0000256" key="8">
    <source>
        <dbReference type="SAM" id="MobiDB-lite"/>
    </source>
</evidence>
<feature type="compositionally biased region" description="Polar residues" evidence="8">
    <location>
        <begin position="361"/>
        <end position="379"/>
    </location>
</feature>
<keyword evidence="15" id="KW-1185">Reference proteome</keyword>
<dbReference type="EMBL" id="QMDY01000006">
    <property type="protein sequence ID" value="KAB7516597.1"/>
    <property type="molecule type" value="Genomic_DNA"/>
</dbReference>
<dbReference type="PROSITE" id="PS50113">
    <property type="entry name" value="PAC"/>
    <property type="match status" value="1"/>
</dbReference>
<name>A0A5N5U3H1_9EURY</name>
<dbReference type="PRINTS" id="PR00344">
    <property type="entry name" value="BCTRLSENSOR"/>
</dbReference>
<keyword evidence="2" id="KW-0808">Transferase</keyword>
<dbReference type="EMBL" id="QKKZ01000005">
    <property type="protein sequence ID" value="KAB7513035.1"/>
    <property type="molecule type" value="Genomic_DNA"/>
</dbReference>
<protein>
    <submittedName>
        <fullName evidence="12">PAS domain S-box protein</fullName>
    </submittedName>
</protein>
<dbReference type="PANTHER" id="PTHR43065">
    <property type="entry name" value="SENSOR HISTIDINE KINASE"/>
    <property type="match status" value="1"/>
</dbReference>
<evidence type="ECO:0000259" key="9">
    <source>
        <dbReference type="PROSITE" id="PS50109"/>
    </source>
</evidence>
<comment type="caution">
    <text evidence="12">The sequence shown here is derived from an EMBL/GenBank/DDBJ whole genome shotgun (WGS) entry which is preliminary data.</text>
</comment>
<dbReference type="InterPro" id="IPR003594">
    <property type="entry name" value="HATPase_dom"/>
</dbReference>
<dbReference type="GO" id="GO:0005524">
    <property type="term" value="F:ATP binding"/>
    <property type="evidence" value="ECO:0007669"/>
    <property type="project" value="UniProtKB-KW"/>
</dbReference>
<dbReference type="Proteomes" id="UP000326207">
    <property type="component" value="Unassembled WGS sequence"/>
</dbReference>
<feature type="coiled-coil region" evidence="7">
    <location>
        <begin position="247"/>
        <end position="274"/>
    </location>
</feature>
<feature type="domain" description="Histidine kinase" evidence="9">
    <location>
        <begin position="214"/>
        <end position="461"/>
    </location>
</feature>
<dbReference type="AlphaFoldDB" id="A0A5N5U3H1"/>
<dbReference type="GO" id="GO:0016301">
    <property type="term" value="F:kinase activity"/>
    <property type="evidence" value="ECO:0007669"/>
    <property type="project" value="UniProtKB-KW"/>
</dbReference>
<dbReference type="Gene3D" id="3.30.565.10">
    <property type="entry name" value="Histidine kinase-like ATPase, C-terminal domain"/>
    <property type="match status" value="1"/>
</dbReference>
<dbReference type="RefSeq" id="WP_152134258.1">
    <property type="nucleotide sequence ID" value="NZ_QKKZ01000005.1"/>
</dbReference>
<dbReference type="InterPro" id="IPR000700">
    <property type="entry name" value="PAS-assoc_C"/>
</dbReference>
<evidence type="ECO:0000256" key="7">
    <source>
        <dbReference type="SAM" id="Coils"/>
    </source>
</evidence>
<dbReference type="InterPro" id="IPR000014">
    <property type="entry name" value="PAS"/>
</dbReference>
<dbReference type="SMART" id="SM00091">
    <property type="entry name" value="PAS"/>
    <property type="match status" value="1"/>
</dbReference>
<feature type="region of interest" description="Disordered" evidence="8">
    <location>
        <begin position="341"/>
        <end position="379"/>
    </location>
</feature>
<dbReference type="Gene3D" id="3.30.450.20">
    <property type="entry name" value="PAS domain"/>
    <property type="match status" value="1"/>
</dbReference>
<dbReference type="SUPFAM" id="SSF55785">
    <property type="entry name" value="PYP-like sensor domain (PAS domain)"/>
    <property type="match status" value="1"/>
</dbReference>
<evidence type="ECO:0000256" key="6">
    <source>
        <dbReference type="ARBA" id="ARBA00023012"/>
    </source>
</evidence>
<keyword evidence="7" id="KW-0175">Coiled coil</keyword>
<dbReference type="InterPro" id="IPR004358">
    <property type="entry name" value="Sig_transdc_His_kin-like_C"/>
</dbReference>
<feature type="domain" description="PAC" evidence="11">
    <location>
        <begin position="151"/>
        <end position="203"/>
    </location>
</feature>
<evidence type="ECO:0000256" key="5">
    <source>
        <dbReference type="ARBA" id="ARBA00022840"/>
    </source>
</evidence>
<evidence type="ECO:0000313" key="12">
    <source>
        <dbReference type="EMBL" id="KAB7513035.1"/>
    </source>
</evidence>
<sequence>MTGSPTARADIRVAVLDSVESEPHTTAELRSRIDGDPATIEDVLCRLSTEGTLREKTGPEGTTVWWQETEPAAARDQVQFEELVQTVSDHAIFFITPDGTVQTWNEGARQLKGYDAGEIIGDHFSTFYTPEDRENRRPSRNLATAARDGRVEDEGWRVHKDGSGFWARVTITAIHDDDGTLRGFTKVTRDLTERHEYERTIERERERLELLNRTLRHDILNGLNVVTVETQTARAHLDEDHPVTEHIDVIRDRVDDLTELIETMRELMSALETDGSKELEPISLTETLREQLDLLEHSYSGVEVTSRGLDEVPSAVLADGLLGRVFENILTNAVVHNDTDRPRVTVTARETPRSAAGESPTLLSGSGNGETEASGATTAGVTVHVADNGPGVPPEERDAILEKGVSELDEPGNGFGLYLVKEMVRSYEGTLDITDASEAPDDVLVPDEERGAVFSVTIPQA</sequence>
<organism evidence="12 15">
    <name type="scientific">Halosegnis rubeus</name>
    <dbReference type="NCBI Taxonomy" id="2212850"/>
    <lineage>
        <taxon>Archaea</taxon>
        <taxon>Methanobacteriati</taxon>
        <taxon>Methanobacteriota</taxon>
        <taxon>Stenosarchaea group</taxon>
        <taxon>Halobacteria</taxon>
        <taxon>Halobacteriales</taxon>
        <taxon>Natronomonadaceae</taxon>
        <taxon>Halosegnis</taxon>
    </lineage>
</organism>
<dbReference type="PANTHER" id="PTHR43065:SF10">
    <property type="entry name" value="PEROXIDE STRESS-ACTIVATED HISTIDINE KINASE MAK3"/>
    <property type="match status" value="1"/>
</dbReference>
<accession>A0A5N5UDD3</accession>
<dbReference type="Pfam" id="PF02518">
    <property type="entry name" value="HATPase_c"/>
    <property type="match status" value="1"/>
</dbReference>
<evidence type="ECO:0000259" key="10">
    <source>
        <dbReference type="PROSITE" id="PS50112"/>
    </source>
</evidence>
<evidence type="ECO:0000313" key="13">
    <source>
        <dbReference type="EMBL" id="KAB7516597.1"/>
    </source>
</evidence>
<dbReference type="SUPFAM" id="SSF55874">
    <property type="entry name" value="ATPase domain of HSP90 chaperone/DNA topoisomerase II/histidine kinase"/>
    <property type="match status" value="1"/>
</dbReference>
<dbReference type="CDD" id="cd00130">
    <property type="entry name" value="PAS"/>
    <property type="match status" value="1"/>
</dbReference>
<evidence type="ECO:0000313" key="15">
    <source>
        <dbReference type="Proteomes" id="UP000326865"/>
    </source>
</evidence>
<dbReference type="Pfam" id="PF13426">
    <property type="entry name" value="PAS_9"/>
    <property type="match status" value="1"/>
</dbReference>
<dbReference type="InterPro" id="IPR036890">
    <property type="entry name" value="HATPase_C_sf"/>
</dbReference>